<protein>
    <submittedName>
        <fullName evidence="2">Uncharacterized protein</fullName>
    </submittedName>
</protein>
<dbReference type="InterPro" id="IPR046200">
    <property type="entry name" value="DUF6233"/>
</dbReference>
<dbReference type="AlphaFoldDB" id="A0A7H8T6Z1"/>
<dbReference type="RefSeq" id="WP_176575766.1">
    <property type="nucleotide sequence ID" value="NZ_CBDRGH010000032.1"/>
</dbReference>
<gene>
    <name evidence="2" type="ORF">HUT05_18515</name>
</gene>
<evidence type="ECO:0000313" key="3">
    <source>
        <dbReference type="Proteomes" id="UP000509418"/>
    </source>
</evidence>
<proteinExistence type="predicted"/>
<dbReference type="Proteomes" id="UP000509418">
    <property type="component" value="Chromosome"/>
</dbReference>
<reference evidence="2 3" key="1">
    <citation type="submission" date="2020-06" db="EMBL/GenBank/DDBJ databases">
        <title>Genome mining for natural products.</title>
        <authorList>
            <person name="Zhang B."/>
            <person name="Shi J."/>
            <person name="Ge H."/>
        </authorList>
    </citation>
    <scope>NUCLEOTIDE SEQUENCE [LARGE SCALE GENOMIC DNA]</scope>
    <source>
        <strain evidence="2 3">NA02069</strain>
    </source>
</reference>
<name>A0A7H8T6Z1_STRCX</name>
<dbReference type="EMBL" id="CP056041">
    <property type="protein sequence ID" value="QKZ19187.1"/>
    <property type="molecule type" value="Genomic_DNA"/>
</dbReference>
<sequence length="168" mass="18549">MAELPPDARRLRAILAYLDEQIAGHETVGIYLRLQREAVRAELTRVESRQGPEPPKSSEPPEPPESSRPARSTRPSRSPRPQQRPRQAPAALSPFAPSREMRQATGFVVQQKRTPNGPEPAVIHTGDCTMIEGTPHRIGDHDARAALTDPNIEPCAFCRPDSELGILD</sequence>
<feature type="compositionally biased region" description="Low complexity" evidence="1">
    <location>
        <begin position="67"/>
        <end position="94"/>
    </location>
</feature>
<keyword evidence="3" id="KW-1185">Reference proteome</keyword>
<feature type="compositionally biased region" description="Pro residues" evidence="1">
    <location>
        <begin position="52"/>
        <end position="66"/>
    </location>
</feature>
<feature type="region of interest" description="Disordered" evidence="1">
    <location>
        <begin position="43"/>
        <end position="122"/>
    </location>
</feature>
<evidence type="ECO:0000313" key="2">
    <source>
        <dbReference type="EMBL" id="QKZ19187.1"/>
    </source>
</evidence>
<organism evidence="2 3">
    <name type="scientific">Streptomyces chartreusis</name>
    <dbReference type="NCBI Taxonomy" id="1969"/>
    <lineage>
        <taxon>Bacteria</taxon>
        <taxon>Bacillati</taxon>
        <taxon>Actinomycetota</taxon>
        <taxon>Actinomycetes</taxon>
        <taxon>Kitasatosporales</taxon>
        <taxon>Streptomycetaceae</taxon>
        <taxon>Streptomyces</taxon>
    </lineage>
</organism>
<evidence type="ECO:0000256" key="1">
    <source>
        <dbReference type="SAM" id="MobiDB-lite"/>
    </source>
</evidence>
<dbReference type="Pfam" id="PF19746">
    <property type="entry name" value="DUF6233"/>
    <property type="match status" value="1"/>
</dbReference>
<accession>A0A7H8T6Z1</accession>